<evidence type="ECO:0000313" key="2">
    <source>
        <dbReference type="EMBL" id="TSC92982.1"/>
    </source>
</evidence>
<dbReference type="SUPFAM" id="SSF159127">
    <property type="entry name" value="HupF/HypC-like"/>
    <property type="match status" value="1"/>
</dbReference>
<dbReference type="InterPro" id="IPR001109">
    <property type="entry name" value="Hydrogenase_HupF/HypC"/>
</dbReference>
<dbReference type="PANTHER" id="PTHR35177:SF2">
    <property type="entry name" value="HYDROGENASE MATURATION FACTOR HYBG"/>
    <property type="match status" value="1"/>
</dbReference>
<accession>A0A554LJE2</accession>
<dbReference type="EMBL" id="VMGK01000009">
    <property type="protein sequence ID" value="TSC92982.1"/>
    <property type="molecule type" value="Genomic_DNA"/>
</dbReference>
<dbReference type="Pfam" id="PF01455">
    <property type="entry name" value="HupF_HypC"/>
    <property type="match status" value="1"/>
</dbReference>
<dbReference type="GO" id="GO:1902670">
    <property type="term" value="F:carbon dioxide binding"/>
    <property type="evidence" value="ECO:0007669"/>
    <property type="project" value="TreeGrafter"/>
</dbReference>
<dbReference type="Proteomes" id="UP000315689">
    <property type="component" value="Unassembled WGS sequence"/>
</dbReference>
<proteinExistence type="inferred from homology"/>
<comment type="caution">
    <text evidence="2">The sequence shown here is derived from an EMBL/GenBank/DDBJ whole genome shotgun (WGS) entry which is preliminary data.</text>
</comment>
<comment type="similarity">
    <text evidence="1">Belongs to the HupF/HypC family.</text>
</comment>
<dbReference type="AlphaFoldDB" id="A0A554LJE2"/>
<dbReference type="Gene3D" id="2.30.30.140">
    <property type="match status" value="1"/>
</dbReference>
<organism evidence="2 3">
    <name type="scientific">Candidatus Berkelbacteria bacterium Licking1014_7</name>
    <dbReference type="NCBI Taxonomy" id="2017147"/>
    <lineage>
        <taxon>Bacteria</taxon>
        <taxon>Candidatus Berkelbacteria</taxon>
    </lineage>
</organism>
<dbReference type="PANTHER" id="PTHR35177">
    <property type="entry name" value="HYDROGENASE MATURATION FACTOR HYBG"/>
    <property type="match status" value="1"/>
</dbReference>
<evidence type="ECO:0008006" key="4">
    <source>
        <dbReference type="Google" id="ProtNLM"/>
    </source>
</evidence>
<sequence>MCLATPMKIIGFRGEKAQVQGENHSHLVDVSLLPKLKKGDWLIAHGDIAIQILDKKSADEMLKLSRELSPIY</sequence>
<protein>
    <recommendedName>
        <fullName evidence="4">Hydrogenase expression/formation protein HypC</fullName>
    </recommendedName>
</protein>
<evidence type="ECO:0000313" key="3">
    <source>
        <dbReference type="Proteomes" id="UP000315689"/>
    </source>
</evidence>
<reference evidence="2 3" key="1">
    <citation type="submission" date="2017-07" db="EMBL/GenBank/DDBJ databases">
        <title>Mechanisms for carbon and nitrogen cycling indicate functional differentiation within the Candidate Phyla Radiation.</title>
        <authorList>
            <person name="Danczak R.E."/>
            <person name="Johnston M.D."/>
            <person name="Kenah C."/>
            <person name="Slattery M."/>
            <person name="Wrighton K.C."/>
            <person name="Wilkins M.J."/>
        </authorList>
    </citation>
    <scope>NUCLEOTIDE SEQUENCE [LARGE SCALE GENOMIC DNA]</scope>
    <source>
        <strain evidence="2">Licking1014_7</strain>
    </source>
</reference>
<dbReference type="GO" id="GO:0005506">
    <property type="term" value="F:iron ion binding"/>
    <property type="evidence" value="ECO:0007669"/>
    <property type="project" value="TreeGrafter"/>
</dbReference>
<dbReference type="NCBIfam" id="TIGR00074">
    <property type="entry name" value="hypC_hupF"/>
    <property type="match status" value="1"/>
</dbReference>
<dbReference type="GO" id="GO:0051604">
    <property type="term" value="P:protein maturation"/>
    <property type="evidence" value="ECO:0007669"/>
    <property type="project" value="TreeGrafter"/>
</dbReference>
<evidence type="ECO:0000256" key="1">
    <source>
        <dbReference type="ARBA" id="ARBA00006018"/>
    </source>
</evidence>
<gene>
    <name evidence="2" type="ORF">CEN89_347</name>
</gene>
<name>A0A554LJE2_9BACT</name>
<dbReference type="PRINTS" id="PR00445">
    <property type="entry name" value="HUPFHYPC"/>
</dbReference>